<evidence type="ECO:0000256" key="4">
    <source>
        <dbReference type="ARBA" id="ARBA00022695"/>
    </source>
</evidence>
<dbReference type="Pfam" id="PF00309">
    <property type="entry name" value="Sigma54_AID"/>
    <property type="match status" value="1"/>
</dbReference>
<dbReference type="GO" id="GO:0001216">
    <property type="term" value="F:DNA-binding transcription activator activity"/>
    <property type="evidence" value="ECO:0007669"/>
    <property type="project" value="InterPro"/>
</dbReference>
<evidence type="ECO:0000256" key="3">
    <source>
        <dbReference type="ARBA" id="ARBA00022679"/>
    </source>
</evidence>
<keyword evidence="3 9" id="KW-0808">Transferase</keyword>
<comment type="function">
    <text evidence="9">Sigma factors are initiation factors that promote the attachment of RNA polymerase to specific initiation sites and are then released.</text>
</comment>
<dbReference type="InterPro" id="IPR007634">
    <property type="entry name" value="RNA_pol_sigma_54_DNA-bd"/>
</dbReference>
<dbReference type="InterPro" id="IPR000394">
    <property type="entry name" value="RNA_pol_sigma_54"/>
</dbReference>
<evidence type="ECO:0000259" key="12">
    <source>
        <dbReference type="Pfam" id="PF04963"/>
    </source>
</evidence>
<feature type="compositionally biased region" description="Basic and acidic residues" evidence="10">
    <location>
        <begin position="53"/>
        <end position="62"/>
    </location>
</feature>
<dbReference type="GO" id="GO:0016987">
    <property type="term" value="F:sigma factor activity"/>
    <property type="evidence" value="ECO:0007669"/>
    <property type="project" value="UniProtKB-KW"/>
</dbReference>
<dbReference type="PROSITE" id="PS00717">
    <property type="entry name" value="SIGMA54_1"/>
    <property type="match status" value="1"/>
</dbReference>
<dbReference type="Pfam" id="PF04552">
    <property type="entry name" value="Sigma54_DBD"/>
    <property type="match status" value="1"/>
</dbReference>
<dbReference type="InterPro" id="IPR038709">
    <property type="entry name" value="RpoN_core-bd_sf"/>
</dbReference>
<dbReference type="NCBIfam" id="NF004595">
    <property type="entry name" value="PRK05932.1-2"/>
    <property type="match status" value="1"/>
</dbReference>
<keyword evidence="7 9" id="KW-0238">DNA-binding</keyword>
<evidence type="ECO:0000313" key="13">
    <source>
        <dbReference type="EMBL" id="SEG03342.1"/>
    </source>
</evidence>
<dbReference type="Gene3D" id="1.10.10.60">
    <property type="entry name" value="Homeodomain-like"/>
    <property type="match status" value="1"/>
</dbReference>
<evidence type="ECO:0000313" key="14">
    <source>
        <dbReference type="Proteomes" id="UP000236753"/>
    </source>
</evidence>
<dbReference type="EMBL" id="FNUX01000021">
    <property type="protein sequence ID" value="SEG03342.1"/>
    <property type="molecule type" value="Genomic_DNA"/>
</dbReference>
<keyword evidence="6 9" id="KW-0731">Sigma factor</keyword>
<sequence>MKPTLQLKLTQQLKLTPQLQQSIRLLQLSTLELNQEIERIVQENPLLELRDDWSSSEAHDSSESVESLNSVDSESASIEGSESEADIVSEENFEPDSEWLQENISTHNTFEDDDREALQVPDKPLSLREHLSFQASLSPISEYERKIIGLLIDSLNDDGYLLQDLGELVDLLPAELGIDLQDLESALMHLQQYDPPGVGARDLKECLVLQLQALPDEVIYRAQAIKVVQEYLEILASHDFAQVKKLLRCDDQTLKAIHKLITHLNPKPGIQFNSQSERYIIPDITVVKRNGVWLANLNMNAIPRLNINHLYANILKQEHHSARGLISQLNEAKWLIKNVQQRSSTILKVASVIVGRQQQFFEHGEVAMRPLVLREVAETLNLHESTVSRVTTQKFMYTPQGIFELKYFFGSHVSTDSGGACSATAIRALIRQLIQEENSKKPLSDNKISTILEQQGIVVARRTIAKYRESLQIPAANLRKSI</sequence>
<dbReference type="PANTHER" id="PTHR32248">
    <property type="entry name" value="RNA POLYMERASE SIGMA-54 FACTOR"/>
    <property type="match status" value="1"/>
</dbReference>
<dbReference type="Pfam" id="PF04963">
    <property type="entry name" value="Sigma54_CBD"/>
    <property type="match status" value="1"/>
</dbReference>
<evidence type="ECO:0000256" key="10">
    <source>
        <dbReference type="SAM" id="MobiDB-lite"/>
    </source>
</evidence>
<dbReference type="GO" id="GO:0003677">
    <property type="term" value="F:DNA binding"/>
    <property type="evidence" value="ECO:0007669"/>
    <property type="project" value="UniProtKB-KW"/>
</dbReference>
<organism evidence="13 14">
    <name type="scientific">Nitrosomonas ureae</name>
    <dbReference type="NCBI Taxonomy" id="44577"/>
    <lineage>
        <taxon>Bacteria</taxon>
        <taxon>Pseudomonadati</taxon>
        <taxon>Pseudomonadota</taxon>
        <taxon>Betaproteobacteria</taxon>
        <taxon>Nitrosomonadales</taxon>
        <taxon>Nitrosomonadaceae</taxon>
        <taxon>Nitrosomonas</taxon>
    </lineage>
</organism>
<dbReference type="NCBIfam" id="NF009118">
    <property type="entry name" value="PRK12469.1"/>
    <property type="match status" value="1"/>
</dbReference>
<gene>
    <name evidence="13" type="ORF">SAMN05216334_12143</name>
</gene>
<evidence type="ECO:0000256" key="1">
    <source>
        <dbReference type="ARBA" id="ARBA00008798"/>
    </source>
</evidence>
<dbReference type="PIRSF" id="PIRSF000774">
    <property type="entry name" value="RpoN"/>
    <property type="match status" value="1"/>
</dbReference>
<proteinExistence type="inferred from homology"/>
<dbReference type="InterPro" id="IPR007046">
    <property type="entry name" value="RNA_pol_sigma_54_core-bd"/>
</dbReference>
<keyword evidence="4 9" id="KW-0548">Nucleotidyltransferase</keyword>
<dbReference type="Gene3D" id="1.10.10.1330">
    <property type="entry name" value="RNA polymerase sigma-54 factor, core-binding domain"/>
    <property type="match status" value="1"/>
</dbReference>
<evidence type="ECO:0000256" key="7">
    <source>
        <dbReference type="ARBA" id="ARBA00023125"/>
    </source>
</evidence>
<evidence type="ECO:0000256" key="9">
    <source>
        <dbReference type="PIRNR" id="PIRNR000774"/>
    </source>
</evidence>
<feature type="compositionally biased region" description="Low complexity" evidence="10">
    <location>
        <begin position="64"/>
        <end position="80"/>
    </location>
</feature>
<dbReference type="GO" id="GO:0006352">
    <property type="term" value="P:DNA-templated transcription initiation"/>
    <property type="evidence" value="ECO:0007669"/>
    <property type="project" value="InterPro"/>
</dbReference>
<keyword evidence="8 9" id="KW-0804">Transcription</keyword>
<name>A0A1H5WV21_9PROT</name>
<accession>A0A1H5WV21</accession>
<keyword evidence="5 9" id="KW-0805">Transcription regulation</keyword>
<feature type="region of interest" description="Disordered" evidence="10">
    <location>
        <begin position="53"/>
        <end position="98"/>
    </location>
</feature>
<dbReference type="PROSITE" id="PS50044">
    <property type="entry name" value="SIGMA54_3"/>
    <property type="match status" value="1"/>
</dbReference>
<dbReference type="RefSeq" id="WP_103967104.1">
    <property type="nucleotide sequence ID" value="NZ_FNUX01000021.1"/>
</dbReference>
<evidence type="ECO:0000259" key="11">
    <source>
        <dbReference type="Pfam" id="PF04552"/>
    </source>
</evidence>
<dbReference type="PANTHER" id="PTHR32248:SF4">
    <property type="entry name" value="RNA POLYMERASE SIGMA-54 FACTOR"/>
    <property type="match status" value="1"/>
</dbReference>
<dbReference type="OrthoDB" id="9814402at2"/>
<dbReference type="NCBIfam" id="TIGR02395">
    <property type="entry name" value="rpoN_sigma"/>
    <property type="match status" value="1"/>
</dbReference>
<evidence type="ECO:0000256" key="6">
    <source>
        <dbReference type="ARBA" id="ARBA00023082"/>
    </source>
</evidence>
<feature type="compositionally biased region" description="Acidic residues" evidence="10">
    <location>
        <begin position="81"/>
        <end position="98"/>
    </location>
</feature>
<reference evidence="13 14" key="1">
    <citation type="submission" date="2016-10" db="EMBL/GenBank/DDBJ databases">
        <authorList>
            <person name="de Groot N.N."/>
        </authorList>
    </citation>
    <scope>NUCLEOTIDE SEQUENCE [LARGE SCALE GENOMIC DNA]</scope>
    <source>
        <strain evidence="13 14">Nm13</strain>
    </source>
</reference>
<dbReference type="AlphaFoldDB" id="A0A1H5WV21"/>
<feature type="domain" description="RNA polymerase sigma factor 54 core-binding" evidence="12">
    <location>
        <begin position="122"/>
        <end position="311"/>
    </location>
</feature>
<dbReference type="GO" id="GO:0016779">
    <property type="term" value="F:nucleotidyltransferase activity"/>
    <property type="evidence" value="ECO:0007669"/>
    <property type="project" value="UniProtKB-KW"/>
</dbReference>
<dbReference type="PRINTS" id="PR00045">
    <property type="entry name" value="SIGMA54FCT"/>
</dbReference>
<dbReference type="NCBIfam" id="NF004598">
    <property type="entry name" value="PRK05932.1-5"/>
    <property type="match status" value="1"/>
</dbReference>
<evidence type="ECO:0000256" key="8">
    <source>
        <dbReference type="ARBA" id="ARBA00023163"/>
    </source>
</evidence>
<keyword evidence="2 9" id="KW-0240">DNA-directed RNA polymerase</keyword>
<comment type="similarity">
    <text evidence="1 9">Belongs to the sigma-54 factor family.</text>
</comment>
<dbReference type="GO" id="GO:0000428">
    <property type="term" value="C:DNA-directed RNA polymerase complex"/>
    <property type="evidence" value="ECO:0007669"/>
    <property type="project" value="UniProtKB-KW"/>
</dbReference>
<dbReference type="PROSITE" id="PS00718">
    <property type="entry name" value="SIGMA54_2"/>
    <property type="match status" value="1"/>
</dbReference>
<dbReference type="Proteomes" id="UP000236753">
    <property type="component" value="Unassembled WGS sequence"/>
</dbReference>
<feature type="domain" description="RNA polymerase sigma factor 54 DNA-binding" evidence="11">
    <location>
        <begin position="327"/>
        <end position="480"/>
    </location>
</feature>
<evidence type="ECO:0000256" key="2">
    <source>
        <dbReference type="ARBA" id="ARBA00022478"/>
    </source>
</evidence>
<protein>
    <recommendedName>
        <fullName evidence="9">RNA polymerase sigma-54 factor</fullName>
    </recommendedName>
</protein>
<evidence type="ECO:0000256" key="5">
    <source>
        <dbReference type="ARBA" id="ARBA00023015"/>
    </source>
</evidence>